<feature type="non-terminal residue" evidence="1">
    <location>
        <position position="1"/>
    </location>
</feature>
<dbReference type="AlphaFoldDB" id="A0A5J4W4F4"/>
<accession>A0A5J4W4F4</accession>
<organism evidence="1 2">
    <name type="scientific">Streblomastix strix</name>
    <dbReference type="NCBI Taxonomy" id="222440"/>
    <lineage>
        <taxon>Eukaryota</taxon>
        <taxon>Metamonada</taxon>
        <taxon>Preaxostyla</taxon>
        <taxon>Oxymonadida</taxon>
        <taxon>Streblomastigidae</taxon>
        <taxon>Streblomastix</taxon>
    </lineage>
</organism>
<reference evidence="1 2" key="1">
    <citation type="submission" date="2019-03" db="EMBL/GenBank/DDBJ databases">
        <title>Single cell metagenomics reveals metabolic interactions within the superorganism composed of flagellate Streblomastix strix and complex community of Bacteroidetes bacteria on its surface.</title>
        <authorList>
            <person name="Treitli S.C."/>
            <person name="Kolisko M."/>
            <person name="Husnik F."/>
            <person name="Keeling P."/>
            <person name="Hampl V."/>
        </authorList>
    </citation>
    <scope>NUCLEOTIDE SEQUENCE [LARGE SCALE GENOMIC DNA]</scope>
    <source>
        <strain evidence="1">ST1C</strain>
    </source>
</reference>
<dbReference type="EMBL" id="SNRW01003616">
    <property type="protein sequence ID" value="KAA6389349.1"/>
    <property type="molecule type" value="Genomic_DNA"/>
</dbReference>
<protein>
    <submittedName>
        <fullName evidence="1">Uncharacterized protein</fullName>
    </submittedName>
</protein>
<evidence type="ECO:0000313" key="2">
    <source>
        <dbReference type="Proteomes" id="UP000324800"/>
    </source>
</evidence>
<gene>
    <name evidence="1" type="ORF">EZS28_015119</name>
</gene>
<proteinExistence type="predicted"/>
<evidence type="ECO:0000313" key="1">
    <source>
        <dbReference type="EMBL" id="KAA6389349.1"/>
    </source>
</evidence>
<sequence>FVQFNKEQLRTAFKDSLLTGHNRWLHDKETHRQYDSTILVEGLKEFRTKRENETVLLPKIQGPQLSPVLMTQLGAKYPHVEKNKSQVIPIPILQQIAYKPKINVQNEKQNNLFDVSQFKQKSN</sequence>
<comment type="caution">
    <text evidence="1">The sequence shown here is derived from an EMBL/GenBank/DDBJ whole genome shotgun (WGS) entry which is preliminary data.</text>
</comment>
<dbReference type="Proteomes" id="UP000324800">
    <property type="component" value="Unassembled WGS sequence"/>
</dbReference>
<name>A0A5J4W4F4_9EUKA</name>